<comment type="subcellular location">
    <subcellularLocation>
        <location evidence="1">Membrane</location>
    </subcellularLocation>
    <subcellularLocation>
        <location evidence="9">Mitochondrion membrane</location>
        <topology evidence="9">Multi-pass membrane protein</topology>
    </subcellularLocation>
</comment>
<comment type="function">
    <text evidence="9">Core subunit of the mitochondrial membrane respiratory chain NADH dehydrogenase (Complex I) which catalyzes electron transfer from NADH through the respiratory chain, using ubiquinone as an electron acceptor. Essential for the catalytic activity of complex I.</text>
</comment>
<keyword evidence="9" id="KW-0249">Electron transport</keyword>
<evidence type="ECO:0000256" key="1">
    <source>
        <dbReference type="ARBA" id="ARBA00004370"/>
    </source>
</evidence>
<dbReference type="PANTHER" id="PTHR11058:SF9">
    <property type="entry name" value="NADH-UBIQUINONE OXIDOREDUCTASE CHAIN 3"/>
    <property type="match status" value="1"/>
</dbReference>
<proteinExistence type="inferred from homology"/>
<evidence type="ECO:0000256" key="3">
    <source>
        <dbReference type="ARBA" id="ARBA00021007"/>
    </source>
</evidence>
<evidence type="ECO:0000256" key="5">
    <source>
        <dbReference type="ARBA" id="ARBA00022692"/>
    </source>
</evidence>
<feature type="transmembrane region" description="Helical" evidence="9">
    <location>
        <begin position="86"/>
        <end position="106"/>
    </location>
</feature>
<dbReference type="Gene3D" id="1.20.58.1610">
    <property type="entry name" value="NADH:ubiquinone/plastoquinone oxidoreductase, chain 3"/>
    <property type="match status" value="1"/>
</dbReference>
<dbReference type="EC" id="7.1.1.2" evidence="9"/>
<keyword evidence="9" id="KW-1278">Translocase</keyword>
<evidence type="ECO:0000256" key="4">
    <source>
        <dbReference type="ARBA" id="ARBA00022448"/>
    </source>
</evidence>
<evidence type="ECO:0000313" key="10">
    <source>
        <dbReference type="EMBL" id="ATD53078.1"/>
    </source>
</evidence>
<feature type="transmembrane region" description="Helical" evidence="9">
    <location>
        <begin position="6"/>
        <end position="27"/>
    </location>
</feature>
<keyword evidence="4 9" id="KW-0813">Transport</keyword>
<dbReference type="InterPro" id="IPR000440">
    <property type="entry name" value="NADH_UbQ/plastoQ_OxRdtase_su3"/>
</dbReference>
<dbReference type="AlphaFoldDB" id="A0A343K679"/>
<keyword evidence="7 9" id="KW-0472">Membrane</keyword>
<organism evidence="10">
    <name type="scientific">Psyllidae sp. EMHAU-2015-Zz060501</name>
    <dbReference type="NCBI Taxonomy" id="2038647"/>
    <lineage>
        <taxon>Eukaryota</taxon>
        <taxon>Metazoa</taxon>
        <taxon>Ecdysozoa</taxon>
        <taxon>Arthropoda</taxon>
        <taxon>Hexapoda</taxon>
        <taxon>Insecta</taxon>
        <taxon>Pterygota</taxon>
        <taxon>Neoptera</taxon>
        <taxon>Paraneoptera</taxon>
        <taxon>Hemiptera</taxon>
        <taxon>Sternorrhyncha</taxon>
        <taxon>Psylloidea</taxon>
        <taxon>Psyllidae</taxon>
    </lineage>
</organism>
<keyword evidence="9" id="KW-0830">Ubiquinone</keyword>
<dbReference type="EMBL" id="KX437732">
    <property type="protein sequence ID" value="ATD53078.1"/>
    <property type="molecule type" value="Genomic_DNA"/>
</dbReference>
<comment type="catalytic activity">
    <reaction evidence="8 9">
        <text>a ubiquinone + NADH + 5 H(+)(in) = a ubiquinol + NAD(+) + 4 H(+)(out)</text>
        <dbReference type="Rhea" id="RHEA:29091"/>
        <dbReference type="Rhea" id="RHEA-COMP:9565"/>
        <dbReference type="Rhea" id="RHEA-COMP:9566"/>
        <dbReference type="ChEBI" id="CHEBI:15378"/>
        <dbReference type="ChEBI" id="CHEBI:16389"/>
        <dbReference type="ChEBI" id="CHEBI:17976"/>
        <dbReference type="ChEBI" id="CHEBI:57540"/>
        <dbReference type="ChEBI" id="CHEBI:57945"/>
        <dbReference type="EC" id="7.1.1.2"/>
    </reaction>
</comment>
<dbReference type="InterPro" id="IPR038430">
    <property type="entry name" value="NDAH_ubi_oxred_su3_sf"/>
</dbReference>
<protein>
    <recommendedName>
        <fullName evidence="3 9">NADH-ubiquinone oxidoreductase chain 3</fullName>
        <ecNumber evidence="9">7.1.1.2</ecNumber>
    </recommendedName>
</protein>
<evidence type="ECO:0000256" key="6">
    <source>
        <dbReference type="ARBA" id="ARBA00022989"/>
    </source>
</evidence>
<dbReference type="GO" id="GO:0031966">
    <property type="term" value="C:mitochondrial membrane"/>
    <property type="evidence" value="ECO:0007669"/>
    <property type="project" value="UniProtKB-SubCell"/>
</dbReference>
<gene>
    <name evidence="10" type="primary">nad3</name>
</gene>
<dbReference type="Pfam" id="PF00507">
    <property type="entry name" value="Oxidored_q4"/>
    <property type="match status" value="1"/>
</dbReference>
<reference evidence="10" key="1">
    <citation type="journal article" date="2017" name="Zool. J. Linn. Soc.">
        <title>Insufficient power of mitogenomic data in resolving the auchenorrhynchan monophyly.</title>
        <authorList>
            <person name="Song N."/>
            <person name="Cai W."/>
            <person name="Li H."/>
        </authorList>
    </citation>
    <scope>NUCLEOTIDE SEQUENCE</scope>
</reference>
<keyword evidence="9" id="KW-0679">Respiratory chain</keyword>
<dbReference type="GO" id="GO:0008137">
    <property type="term" value="F:NADH dehydrogenase (ubiquinone) activity"/>
    <property type="evidence" value="ECO:0007669"/>
    <property type="project" value="UniProtKB-UniRule"/>
</dbReference>
<geneLocation type="mitochondrion" evidence="10"/>
<keyword evidence="6 9" id="KW-1133">Transmembrane helix</keyword>
<sequence length="116" mass="13458">MLLTLSFITTIFMVLMLAISAIPLINLHKKLDREKSSPFECGFDPFSKPRVSFSIHFFSISLMFLIFDIEITLVLPTPALMKEINILNWIISCFFLFSILTLGLMMEWKQGSMNWM</sequence>
<dbReference type="PANTHER" id="PTHR11058">
    <property type="entry name" value="NADH-UBIQUINONE OXIDOREDUCTASE CHAIN 3"/>
    <property type="match status" value="1"/>
</dbReference>
<evidence type="ECO:0000256" key="7">
    <source>
        <dbReference type="ARBA" id="ARBA00023136"/>
    </source>
</evidence>
<dbReference type="GO" id="GO:0030964">
    <property type="term" value="C:NADH dehydrogenase complex"/>
    <property type="evidence" value="ECO:0007669"/>
    <property type="project" value="TreeGrafter"/>
</dbReference>
<feature type="transmembrane region" description="Helical" evidence="9">
    <location>
        <begin position="53"/>
        <end position="74"/>
    </location>
</feature>
<comment type="similarity">
    <text evidence="2 9">Belongs to the complex I subunit 3 family.</text>
</comment>
<name>A0A343K679_9HEMI</name>
<keyword evidence="9" id="KW-0520">NAD</keyword>
<evidence type="ECO:0000256" key="8">
    <source>
        <dbReference type="ARBA" id="ARBA00049551"/>
    </source>
</evidence>
<evidence type="ECO:0000256" key="2">
    <source>
        <dbReference type="ARBA" id="ARBA00008472"/>
    </source>
</evidence>
<accession>A0A343K679</accession>
<evidence type="ECO:0000256" key="9">
    <source>
        <dbReference type="RuleBase" id="RU003640"/>
    </source>
</evidence>
<keyword evidence="5 9" id="KW-0812">Transmembrane</keyword>
<keyword evidence="9 10" id="KW-0496">Mitochondrion</keyword>